<feature type="domain" description="Carboxyltransferase" evidence="4">
    <location>
        <begin position="23"/>
        <end position="295"/>
    </location>
</feature>
<organism evidence="5 6">
    <name type="scientific">Corynebacterium durum F0235</name>
    <dbReference type="NCBI Taxonomy" id="1035195"/>
    <lineage>
        <taxon>Bacteria</taxon>
        <taxon>Bacillati</taxon>
        <taxon>Actinomycetota</taxon>
        <taxon>Actinomycetes</taxon>
        <taxon>Mycobacteriales</taxon>
        <taxon>Corynebacteriaceae</taxon>
        <taxon>Corynebacterium</taxon>
    </lineage>
</organism>
<protein>
    <submittedName>
        <fullName evidence="5">Biotin-dependent carboxylase domain protein</fullName>
    </submittedName>
</protein>
<dbReference type="HOGENOM" id="CLU_028967_0_3_11"/>
<evidence type="ECO:0000313" key="6">
    <source>
        <dbReference type="Proteomes" id="UP000010445"/>
    </source>
</evidence>
<proteinExistence type="predicted"/>
<dbReference type="eggNOG" id="COG1984">
    <property type="taxonomic scope" value="Bacteria"/>
</dbReference>
<sequence length="295" mass="31342">MFRVLASGPQALFQDAGRSGYMSSGVSPSGAFDRASAVQANRVVGNAPGATVVEILFGGFSVEALTAATVVFTGTNALVHVELPNGYQYIEYTHTIIDVQPGTRLTLDSAQQGLRTYFAVRGGFAAPQVLGSASTDMLSAIGPDQLRVGDTLVVGTDVSGPGWYSWVRDCAPVRAMTNTVTLGVIPGPREEWFTAESVERFYSEPFEVSSESNRIGIRVHGEQPLERALAGEIASEGMVRGSIQVPPSGFPVLFGVDHPVTGGYPVIGVLDWCSSDCTAQLRPGDIVRFRRVVAE</sequence>
<dbReference type="PANTHER" id="PTHR43309:SF3">
    <property type="entry name" value="5-OXOPROLINASE SUBUNIT C"/>
    <property type="match status" value="1"/>
</dbReference>
<keyword evidence="6" id="KW-1185">Reference proteome</keyword>
<dbReference type="PANTHER" id="PTHR43309">
    <property type="entry name" value="5-OXOPROLINASE SUBUNIT C"/>
    <property type="match status" value="1"/>
</dbReference>
<accession>L1MMZ0</accession>
<dbReference type="STRING" id="1035195.HMPREF9997_00081"/>
<dbReference type="EMBL" id="AMEM01000005">
    <property type="protein sequence ID" value="EKX92415.1"/>
    <property type="molecule type" value="Genomic_DNA"/>
</dbReference>
<dbReference type="Pfam" id="PF02626">
    <property type="entry name" value="CT_A_B"/>
    <property type="match status" value="1"/>
</dbReference>
<evidence type="ECO:0000256" key="3">
    <source>
        <dbReference type="ARBA" id="ARBA00022840"/>
    </source>
</evidence>
<reference evidence="5 6" key="1">
    <citation type="submission" date="2012-05" db="EMBL/GenBank/DDBJ databases">
        <authorList>
            <person name="Weinstock G."/>
            <person name="Sodergren E."/>
            <person name="Lobos E.A."/>
            <person name="Fulton L."/>
            <person name="Fulton R."/>
            <person name="Courtney L."/>
            <person name="Fronick C."/>
            <person name="O'Laughlin M."/>
            <person name="Godfrey J."/>
            <person name="Wilson R.M."/>
            <person name="Miner T."/>
            <person name="Farmer C."/>
            <person name="Delehaunty K."/>
            <person name="Cordes M."/>
            <person name="Minx P."/>
            <person name="Tomlinson C."/>
            <person name="Chen J."/>
            <person name="Wollam A."/>
            <person name="Pepin K.H."/>
            <person name="Bhonagiri V."/>
            <person name="Zhang X."/>
            <person name="Suruliraj S."/>
            <person name="Warren W."/>
            <person name="Mitreva M."/>
            <person name="Mardis E.R."/>
            <person name="Wilson R.K."/>
        </authorList>
    </citation>
    <scope>NUCLEOTIDE SEQUENCE [LARGE SCALE GENOMIC DNA]</scope>
    <source>
        <strain evidence="5 6">F0235</strain>
    </source>
</reference>
<dbReference type="AlphaFoldDB" id="L1MMZ0"/>
<dbReference type="SMART" id="SM00797">
    <property type="entry name" value="AHS2"/>
    <property type="match status" value="1"/>
</dbReference>
<evidence type="ECO:0000259" key="4">
    <source>
        <dbReference type="SMART" id="SM00797"/>
    </source>
</evidence>
<name>L1MMZ0_9CORY</name>
<dbReference type="OrthoDB" id="9768696at2"/>
<dbReference type="RefSeq" id="WP_006061778.1">
    <property type="nucleotide sequence ID" value="NZ_KB290821.1"/>
</dbReference>
<dbReference type="Proteomes" id="UP000010445">
    <property type="component" value="Unassembled WGS sequence"/>
</dbReference>
<keyword evidence="2" id="KW-0378">Hydrolase</keyword>
<comment type="caution">
    <text evidence="5">The sequence shown here is derived from an EMBL/GenBank/DDBJ whole genome shotgun (WGS) entry which is preliminary data.</text>
</comment>
<gene>
    <name evidence="5" type="ORF">HMPREF9997_00081</name>
</gene>
<keyword evidence="3" id="KW-0067">ATP-binding</keyword>
<dbReference type="InterPro" id="IPR052708">
    <property type="entry name" value="PxpC"/>
</dbReference>
<evidence type="ECO:0000256" key="1">
    <source>
        <dbReference type="ARBA" id="ARBA00022741"/>
    </source>
</evidence>
<evidence type="ECO:0000313" key="5">
    <source>
        <dbReference type="EMBL" id="EKX92415.1"/>
    </source>
</evidence>
<dbReference type="Gene3D" id="2.40.100.10">
    <property type="entry name" value="Cyclophilin-like"/>
    <property type="match status" value="1"/>
</dbReference>
<keyword evidence="1" id="KW-0547">Nucleotide-binding</keyword>
<dbReference type="SUPFAM" id="SSF50891">
    <property type="entry name" value="Cyclophilin-like"/>
    <property type="match status" value="1"/>
</dbReference>
<dbReference type="InterPro" id="IPR029000">
    <property type="entry name" value="Cyclophilin-like_dom_sf"/>
</dbReference>
<dbReference type="GO" id="GO:0016787">
    <property type="term" value="F:hydrolase activity"/>
    <property type="evidence" value="ECO:0007669"/>
    <property type="project" value="UniProtKB-KW"/>
</dbReference>
<dbReference type="PATRIC" id="fig|1035195.3.peg.72"/>
<dbReference type="NCBIfam" id="TIGR00724">
    <property type="entry name" value="urea_amlyse_rel"/>
    <property type="match status" value="1"/>
</dbReference>
<dbReference type="InterPro" id="IPR003778">
    <property type="entry name" value="CT_A_B"/>
</dbReference>
<evidence type="ECO:0000256" key="2">
    <source>
        <dbReference type="ARBA" id="ARBA00022801"/>
    </source>
</evidence>
<dbReference type="GO" id="GO:0005524">
    <property type="term" value="F:ATP binding"/>
    <property type="evidence" value="ECO:0007669"/>
    <property type="project" value="UniProtKB-KW"/>
</dbReference>